<dbReference type="EMBL" id="JAAXOO010000004">
    <property type="protein sequence ID" value="NKY34723.1"/>
    <property type="molecule type" value="Genomic_DNA"/>
</dbReference>
<feature type="transmembrane region" description="Helical" evidence="1">
    <location>
        <begin position="25"/>
        <end position="44"/>
    </location>
</feature>
<keyword evidence="3" id="KW-1185">Reference proteome</keyword>
<dbReference type="AlphaFoldDB" id="A0A846XJG6"/>
<feature type="transmembrane region" description="Helical" evidence="1">
    <location>
        <begin position="83"/>
        <end position="116"/>
    </location>
</feature>
<evidence type="ECO:0000256" key="1">
    <source>
        <dbReference type="SAM" id="Phobius"/>
    </source>
</evidence>
<name>A0A846XJG6_9NOCA</name>
<dbReference type="Pfam" id="PF14017">
    <property type="entry name" value="DUF4233"/>
    <property type="match status" value="1"/>
</dbReference>
<evidence type="ECO:0000313" key="2">
    <source>
        <dbReference type="EMBL" id="NKY34723.1"/>
    </source>
</evidence>
<organism evidence="2 3">
    <name type="scientific">Nocardia speluncae</name>
    <dbReference type="NCBI Taxonomy" id="419477"/>
    <lineage>
        <taxon>Bacteria</taxon>
        <taxon>Bacillati</taxon>
        <taxon>Actinomycetota</taxon>
        <taxon>Actinomycetes</taxon>
        <taxon>Mycobacteriales</taxon>
        <taxon>Nocardiaceae</taxon>
        <taxon>Nocardia</taxon>
    </lineage>
</organism>
<keyword evidence="1" id="KW-0812">Transmembrane</keyword>
<proteinExistence type="predicted"/>
<dbReference type="InterPro" id="IPR025327">
    <property type="entry name" value="DUF4233"/>
</dbReference>
<evidence type="ECO:0000313" key="3">
    <source>
        <dbReference type="Proteomes" id="UP000565715"/>
    </source>
</evidence>
<accession>A0A846XJG6</accession>
<dbReference type="RefSeq" id="WP_068046943.1">
    <property type="nucleotide sequence ID" value="NZ_JAAXOO010000004.1"/>
</dbReference>
<protein>
    <submittedName>
        <fullName evidence="2">DUF4233 domain-containing protein</fullName>
    </submittedName>
</protein>
<reference evidence="2 3" key="1">
    <citation type="submission" date="2020-04" db="EMBL/GenBank/DDBJ databases">
        <title>MicrobeNet Type strains.</title>
        <authorList>
            <person name="Nicholson A.C."/>
        </authorList>
    </citation>
    <scope>NUCLEOTIDE SEQUENCE [LARGE SCALE GENOMIC DNA]</scope>
    <source>
        <strain evidence="2 3">DSM 45078</strain>
    </source>
</reference>
<gene>
    <name evidence="2" type="ORF">HGA13_16815</name>
</gene>
<feature type="transmembrane region" description="Helical" evidence="1">
    <location>
        <begin position="51"/>
        <end position="71"/>
    </location>
</feature>
<comment type="caution">
    <text evidence="2">The sequence shown here is derived from an EMBL/GenBank/DDBJ whole genome shotgun (WGS) entry which is preliminary data.</text>
</comment>
<keyword evidence="1" id="KW-0472">Membrane</keyword>
<keyword evidence="1" id="KW-1133">Transmembrane helix</keyword>
<sequence length="138" mass="14638">MSESQPKGPEPVPTAPDPWKGLRGVMAGALVLEAITVLLALPVVADIAGGVTWVSGTYLVVLALIMIAGAGLQRRSWAIPFNLGLQVLVLIGGIFHISIAIIGIVFLIVWGFILVLRSDVKRRMEAGTLPSQRMGRSS</sequence>
<dbReference type="Proteomes" id="UP000565715">
    <property type="component" value="Unassembled WGS sequence"/>
</dbReference>